<reference evidence="1 2" key="1">
    <citation type="journal article" date="2016" name="Front. Microbiol.">
        <title>Comparative Genomics Analysis of Streptomyces Species Reveals Their Adaptation to the Marine Environment and Their Diversity at the Genomic Level.</title>
        <authorList>
            <person name="Tian X."/>
            <person name="Zhang Z."/>
            <person name="Yang T."/>
            <person name="Chen M."/>
            <person name="Li J."/>
            <person name="Chen F."/>
            <person name="Yang J."/>
            <person name="Li W."/>
            <person name="Zhang B."/>
            <person name="Zhang Z."/>
            <person name="Wu J."/>
            <person name="Zhang C."/>
            <person name="Long L."/>
            <person name="Xiao J."/>
        </authorList>
    </citation>
    <scope>NUCLEOTIDE SEQUENCE [LARGE SCALE GENOMIC DNA]</scope>
    <source>
        <strain evidence="1 2">SCSIO 10429</strain>
    </source>
</reference>
<evidence type="ECO:0000313" key="2">
    <source>
        <dbReference type="Proteomes" id="UP000176005"/>
    </source>
</evidence>
<comment type="caution">
    <text evidence="1">The sequence shown here is derived from an EMBL/GenBank/DDBJ whole genome shotgun (WGS) entry which is preliminary data.</text>
</comment>
<name>A0A1E7L5S0_9ACTN</name>
<gene>
    <name evidence="1" type="ORF">AN218_12410</name>
</gene>
<organism evidence="1 2">
    <name type="scientific">Streptomyces nanshensis</name>
    <dbReference type="NCBI Taxonomy" id="518642"/>
    <lineage>
        <taxon>Bacteria</taxon>
        <taxon>Bacillati</taxon>
        <taxon>Actinomycetota</taxon>
        <taxon>Actinomycetes</taxon>
        <taxon>Kitasatosporales</taxon>
        <taxon>Streptomycetaceae</taxon>
        <taxon>Streptomyces</taxon>
    </lineage>
</organism>
<evidence type="ECO:0000313" key="1">
    <source>
        <dbReference type="EMBL" id="OEV11546.1"/>
    </source>
</evidence>
<dbReference type="AlphaFoldDB" id="A0A1E7L5S0"/>
<keyword evidence="2" id="KW-1185">Reference proteome</keyword>
<proteinExistence type="predicted"/>
<dbReference type="Proteomes" id="UP000176005">
    <property type="component" value="Unassembled WGS sequence"/>
</dbReference>
<accession>A0A1E7L5S0</accession>
<dbReference type="EMBL" id="LJGW01000214">
    <property type="protein sequence ID" value="OEV11546.1"/>
    <property type="molecule type" value="Genomic_DNA"/>
</dbReference>
<sequence length="153" mass="16137">MHLRMILLTGKTGQVRARVRQGSNPGGRGGKCPAQAALTAAQARLLNALPGAGFDAGTEPLGCDFASHGPEVRHSACVQMQDTGSGEGLVLHWLLWGEDGSREIRIALDCPKLVVDETCLLIDGHPGPCDQDIGFTPEELRRALGLPGRPPEG</sequence>
<protein>
    <submittedName>
        <fullName evidence="1">Uncharacterized protein</fullName>
    </submittedName>
</protein>